<evidence type="ECO:0000256" key="1">
    <source>
        <dbReference type="SAM" id="MobiDB-lite"/>
    </source>
</evidence>
<organism evidence="3">
    <name type="scientific">Minutocellus polymorphus</name>
    <dbReference type="NCBI Taxonomy" id="265543"/>
    <lineage>
        <taxon>Eukaryota</taxon>
        <taxon>Sar</taxon>
        <taxon>Stramenopiles</taxon>
        <taxon>Ochrophyta</taxon>
        <taxon>Bacillariophyta</taxon>
        <taxon>Mediophyceae</taxon>
        <taxon>Cymatosirophycidae</taxon>
        <taxon>Cymatosirales</taxon>
        <taxon>Cymatosiraceae</taxon>
        <taxon>Minutocellus</taxon>
    </lineage>
</organism>
<feature type="region of interest" description="Disordered" evidence="1">
    <location>
        <begin position="183"/>
        <end position="211"/>
    </location>
</feature>
<feature type="compositionally biased region" description="Low complexity" evidence="1">
    <location>
        <begin position="79"/>
        <end position="92"/>
    </location>
</feature>
<feature type="transmembrane region" description="Helical" evidence="2">
    <location>
        <begin position="153"/>
        <end position="178"/>
    </location>
</feature>
<gene>
    <name evidence="3" type="ORF">MPOL1434_LOCUS1024</name>
</gene>
<feature type="compositionally biased region" description="Pro residues" evidence="1">
    <location>
        <begin position="199"/>
        <end position="208"/>
    </location>
</feature>
<feature type="compositionally biased region" description="Low complexity" evidence="1">
    <location>
        <begin position="106"/>
        <end position="124"/>
    </location>
</feature>
<keyword evidence="2" id="KW-1133">Transmembrane helix</keyword>
<evidence type="ECO:0000256" key="2">
    <source>
        <dbReference type="SAM" id="Phobius"/>
    </source>
</evidence>
<protein>
    <submittedName>
        <fullName evidence="3">Uncharacterized protein</fullName>
    </submittedName>
</protein>
<dbReference type="AlphaFoldDB" id="A0A7S0ADM0"/>
<accession>A0A7S0ADM0</accession>
<proteinExistence type="predicted"/>
<name>A0A7S0ADM0_9STRA</name>
<keyword evidence="2" id="KW-0812">Transmembrane</keyword>
<feature type="compositionally biased region" description="Polar residues" evidence="1">
    <location>
        <begin position="183"/>
        <end position="195"/>
    </location>
</feature>
<reference evidence="3" key="1">
    <citation type="submission" date="2021-01" db="EMBL/GenBank/DDBJ databases">
        <authorList>
            <person name="Corre E."/>
            <person name="Pelletier E."/>
            <person name="Niang G."/>
            <person name="Scheremetjew M."/>
            <person name="Finn R."/>
            <person name="Kale V."/>
            <person name="Holt S."/>
            <person name="Cochrane G."/>
            <person name="Meng A."/>
            <person name="Brown T."/>
            <person name="Cohen L."/>
        </authorList>
    </citation>
    <scope>NUCLEOTIDE SEQUENCE</scope>
    <source>
        <strain evidence="3">CCMP3303</strain>
    </source>
</reference>
<dbReference type="EMBL" id="HBEJ01001759">
    <property type="protein sequence ID" value="CAD8360607.1"/>
    <property type="molecule type" value="Transcribed_RNA"/>
</dbReference>
<feature type="region of interest" description="Disordered" evidence="1">
    <location>
        <begin position="1"/>
        <end position="141"/>
    </location>
</feature>
<sequence>MTSPRRSTHGNGAPMHRTYEMDDDFDFEEDLEDVRIDVNDNGFAPAEEHRNDNGASSNPRVNRYLHRLDSDNGSAQEGQRSVTSTSQRSQLSAQERAALDQQLIRSASQQHQHQQQMRPSSQHSDVPRSQFSTAPPVDLYDEKAENDRKRRQYLICAFGLIVVLILGIALGVGLALGLRNNNSGGDEVDSQSTNDPFEPRPTPAPTPRPTFSGMTVLSAPRSDLYDACDLLSVLQEGTENRCRSLCDMAVRCCNEDTPRFCKDDNRVMCEEYFGPCVALEVLGDR</sequence>
<keyword evidence="2" id="KW-0472">Membrane</keyword>
<evidence type="ECO:0000313" key="3">
    <source>
        <dbReference type="EMBL" id="CAD8360607.1"/>
    </source>
</evidence>
<feature type="compositionally biased region" description="Acidic residues" evidence="1">
    <location>
        <begin position="21"/>
        <end position="32"/>
    </location>
</feature>